<keyword evidence="1" id="KW-0489">Methyltransferase</keyword>
<dbReference type="GO" id="GO:0008171">
    <property type="term" value="F:O-methyltransferase activity"/>
    <property type="evidence" value="ECO:0007669"/>
    <property type="project" value="InterPro"/>
</dbReference>
<dbReference type="SUPFAM" id="SSF53335">
    <property type="entry name" value="S-adenosyl-L-methionine-dependent methyltransferases"/>
    <property type="match status" value="1"/>
</dbReference>
<dbReference type="Pfam" id="PF01596">
    <property type="entry name" value="Methyltransf_3"/>
    <property type="match status" value="2"/>
</dbReference>
<comment type="similarity">
    <text evidence="4">Belongs to the class I-like SAM-binding methyltransferase superfamily. Cation-dependent O-methyltransferase family.</text>
</comment>
<dbReference type="EMBL" id="RSCE01000006">
    <property type="protein sequence ID" value="RSH81642.1"/>
    <property type="molecule type" value="Genomic_DNA"/>
</dbReference>
<dbReference type="PROSITE" id="PS51682">
    <property type="entry name" value="SAM_OMT_I"/>
    <property type="match status" value="1"/>
</dbReference>
<evidence type="ECO:0000313" key="6">
    <source>
        <dbReference type="EMBL" id="RSH81642.1"/>
    </source>
</evidence>
<keyword evidence="2" id="KW-0808">Transferase</keyword>
<keyword evidence="7" id="KW-1185">Reference proteome</keyword>
<dbReference type="STRING" id="105984.A0A427XRW2"/>
<gene>
    <name evidence="6" type="ORF">EHS24_007821</name>
</gene>
<evidence type="ECO:0008006" key="8">
    <source>
        <dbReference type="Google" id="ProtNLM"/>
    </source>
</evidence>
<evidence type="ECO:0000256" key="4">
    <source>
        <dbReference type="ARBA" id="ARBA00023453"/>
    </source>
</evidence>
<evidence type="ECO:0000256" key="3">
    <source>
        <dbReference type="ARBA" id="ARBA00022691"/>
    </source>
</evidence>
<reference evidence="6 7" key="1">
    <citation type="submission" date="2018-11" db="EMBL/GenBank/DDBJ databases">
        <title>Genome sequence of Apiotrichum porosum DSM 27194.</title>
        <authorList>
            <person name="Aliyu H."/>
            <person name="Gorte O."/>
            <person name="Ochsenreither K."/>
        </authorList>
    </citation>
    <scope>NUCLEOTIDE SEQUENCE [LARGE SCALE GENOMIC DNA]</scope>
    <source>
        <strain evidence="6 7">DSM 27194</strain>
    </source>
</reference>
<dbReference type="GO" id="GO:0008757">
    <property type="term" value="F:S-adenosylmethionine-dependent methyltransferase activity"/>
    <property type="evidence" value="ECO:0007669"/>
    <property type="project" value="TreeGrafter"/>
</dbReference>
<proteinExistence type="inferred from homology"/>
<dbReference type="CDD" id="cd02440">
    <property type="entry name" value="AdoMet_MTases"/>
    <property type="match status" value="1"/>
</dbReference>
<dbReference type="PANTHER" id="PTHR10509:SF14">
    <property type="entry name" value="CAFFEOYL-COA O-METHYLTRANSFERASE 3-RELATED"/>
    <property type="match status" value="1"/>
</dbReference>
<dbReference type="PANTHER" id="PTHR10509">
    <property type="entry name" value="O-METHYLTRANSFERASE-RELATED"/>
    <property type="match status" value="1"/>
</dbReference>
<protein>
    <recommendedName>
        <fullName evidence="8">O-methyltransferase</fullName>
    </recommendedName>
</protein>
<dbReference type="InterPro" id="IPR050362">
    <property type="entry name" value="Cation-dep_OMT"/>
</dbReference>
<feature type="compositionally biased region" description="Polar residues" evidence="5">
    <location>
        <begin position="1"/>
        <end position="15"/>
    </location>
</feature>
<dbReference type="Proteomes" id="UP000279236">
    <property type="component" value="Unassembled WGS sequence"/>
</dbReference>
<name>A0A427XRW2_9TREE</name>
<dbReference type="GeneID" id="39592364"/>
<evidence type="ECO:0000313" key="7">
    <source>
        <dbReference type="Proteomes" id="UP000279236"/>
    </source>
</evidence>
<dbReference type="AlphaFoldDB" id="A0A427XRW2"/>
<dbReference type="InterPro" id="IPR002935">
    <property type="entry name" value="SAM_O-MeTrfase"/>
</dbReference>
<evidence type="ECO:0000256" key="5">
    <source>
        <dbReference type="SAM" id="MobiDB-lite"/>
    </source>
</evidence>
<evidence type="ECO:0000256" key="2">
    <source>
        <dbReference type="ARBA" id="ARBA00022679"/>
    </source>
</evidence>
<keyword evidence="3" id="KW-0949">S-adenosyl-L-methionine</keyword>
<evidence type="ECO:0000256" key="1">
    <source>
        <dbReference type="ARBA" id="ARBA00022603"/>
    </source>
</evidence>
<dbReference type="RefSeq" id="XP_028476097.1">
    <property type="nucleotide sequence ID" value="XM_028623164.1"/>
</dbReference>
<accession>A0A427XRW2</accession>
<feature type="region of interest" description="Disordered" evidence="5">
    <location>
        <begin position="1"/>
        <end position="28"/>
    </location>
</feature>
<sequence>MSGTYARNPDGSVTHTARRQRLDRPLTADEAGDKYWQTTAGVEGYLTSKLSAPGYAADAALARGVQRARDAGMPSIAVSPMVGQLLAIMAKSMKATRVLEIGTLGGYSTAFLANALPSHGEIDTIEASPMHAKIAQQNFLDLDLLPFPTTHVGFGLDVLRDPNGKFAAPPGVADGLPPAECGYDFIFVDANKDDYFEYFVEGLRLCKAGGVLFFDNAIQAGRIAVPADTPVDDVDANSRGLRQIYDWIEKDAGKTVLATAIQNVAFKGWDGFAIIHKL</sequence>
<dbReference type="InterPro" id="IPR029063">
    <property type="entry name" value="SAM-dependent_MTases_sf"/>
</dbReference>
<dbReference type="GO" id="GO:0032259">
    <property type="term" value="P:methylation"/>
    <property type="evidence" value="ECO:0007669"/>
    <property type="project" value="UniProtKB-KW"/>
</dbReference>
<organism evidence="6 7">
    <name type="scientific">Apiotrichum porosum</name>
    <dbReference type="NCBI Taxonomy" id="105984"/>
    <lineage>
        <taxon>Eukaryota</taxon>
        <taxon>Fungi</taxon>
        <taxon>Dikarya</taxon>
        <taxon>Basidiomycota</taxon>
        <taxon>Agaricomycotina</taxon>
        <taxon>Tremellomycetes</taxon>
        <taxon>Trichosporonales</taxon>
        <taxon>Trichosporonaceae</taxon>
        <taxon>Apiotrichum</taxon>
    </lineage>
</organism>
<comment type="caution">
    <text evidence="6">The sequence shown here is derived from an EMBL/GenBank/DDBJ whole genome shotgun (WGS) entry which is preliminary data.</text>
</comment>
<dbReference type="Gene3D" id="3.40.50.150">
    <property type="entry name" value="Vaccinia Virus protein VP39"/>
    <property type="match status" value="1"/>
</dbReference>
<dbReference type="OrthoDB" id="10251242at2759"/>